<keyword evidence="7" id="KW-1185">Reference proteome</keyword>
<dbReference type="InterPro" id="IPR006011">
    <property type="entry name" value="Syntaxin_N"/>
</dbReference>
<keyword evidence="4" id="KW-0472">Membrane</keyword>
<dbReference type="FunFam" id="1.20.5.110:FF:000035">
    <property type="entry name" value="Syntaxin-22 like"/>
    <property type="match status" value="1"/>
</dbReference>
<feature type="transmembrane region" description="Helical" evidence="4">
    <location>
        <begin position="255"/>
        <end position="273"/>
    </location>
</feature>
<evidence type="ECO:0000313" key="6">
    <source>
        <dbReference type="EMBL" id="KAK1399345.1"/>
    </source>
</evidence>
<evidence type="ECO:0000256" key="1">
    <source>
        <dbReference type="ARBA" id="ARBA00009063"/>
    </source>
</evidence>
<dbReference type="InterPro" id="IPR000727">
    <property type="entry name" value="T_SNARE_dom"/>
</dbReference>
<evidence type="ECO:0000259" key="5">
    <source>
        <dbReference type="PROSITE" id="PS50192"/>
    </source>
</evidence>
<dbReference type="GO" id="GO:0012505">
    <property type="term" value="C:endomembrane system"/>
    <property type="evidence" value="ECO:0007669"/>
    <property type="project" value="TreeGrafter"/>
</dbReference>
<dbReference type="SUPFAM" id="SSF47661">
    <property type="entry name" value="t-snare proteins"/>
    <property type="match status" value="1"/>
</dbReference>
<sequence length="274" mass="30297">MSFEDLEWGEFSPIQCNVSQTTTTTSSKPVVTGVFKINTAVASFVRLHNSLGTPKDTVQLRHNLHKSRLQIRQLVTETLAKLKEASEADQNTEVGATKRIADARLAKDFQSVVREFEKAQQLAAEKESAFAPYVPEEVLPSRNNAIGKLGIRSSQQPKHASLTAEAQRQVILVDNEIAFNQATIEERDQGIREIQQQIGEVNQIFKDLAVLVHEQGTMIDDVSSNIQNTHSATTQATFHLTEASKTQKSISSMSCLLLIIFGIILFIVVIVVVS</sequence>
<comment type="similarity">
    <text evidence="1 3">Belongs to the syntaxin family.</text>
</comment>
<dbReference type="GO" id="GO:0048278">
    <property type="term" value="P:vesicle docking"/>
    <property type="evidence" value="ECO:0007669"/>
    <property type="project" value="TreeGrafter"/>
</dbReference>
<dbReference type="GO" id="GO:0000149">
    <property type="term" value="F:SNARE binding"/>
    <property type="evidence" value="ECO:0007669"/>
    <property type="project" value="TreeGrafter"/>
</dbReference>
<dbReference type="Pfam" id="PF14523">
    <property type="entry name" value="Syntaxin_2"/>
    <property type="match status" value="1"/>
</dbReference>
<dbReference type="Pfam" id="PF05739">
    <property type="entry name" value="SNARE"/>
    <property type="match status" value="1"/>
</dbReference>
<keyword evidence="4" id="KW-1133">Transmembrane helix</keyword>
<evidence type="ECO:0000256" key="3">
    <source>
        <dbReference type="RuleBase" id="RU003858"/>
    </source>
</evidence>
<dbReference type="GO" id="GO:0005484">
    <property type="term" value="F:SNAP receptor activity"/>
    <property type="evidence" value="ECO:0007669"/>
    <property type="project" value="InterPro"/>
</dbReference>
<dbReference type="SMART" id="SM00503">
    <property type="entry name" value="SynN"/>
    <property type="match status" value="1"/>
</dbReference>
<dbReference type="PROSITE" id="PS50192">
    <property type="entry name" value="T_SNARE"/>
    <property type="match status" value="1"/>
</dbReference>
<dbReference type="Gene3D" id="1.20.5.110">
    <property type="match status" value="1"/>
</dbReference>
<keyword evidence="4" id="KW-0812">Transmembrane</keyword>
<keyword evidence="2" id="KW-0653">Protein transport</keyword>
<evidence type="ECO:0000313" key="7">
    <source>
        <dbReference type="Proteomes" id="UP001237642"/>
    </source>
</evidence>
<reference evidence="6" key="2">
    <citation type="submission" date="2023-05" db="EMBL/GenBank/DDBJ databases">
        <authorList>
            <person name="Schelkunov M.I."/>
        </authorList>
    </citation>
    <scope>NUCLEOTIDE SEQUENCE</scope>
    <source>
        <strain evidence="6">Hsosn_3</strain>
        <tissue evidence="6">Leaf</tissue>
    </source>
</reference>
<reference evidence="6" key="1">
    <citation type="submission" date="2023-02" db="EMBL/GenBank/DDBJ databases">
        <title>Genome of toxic invasive species Heracleum sosnowskyi carries increased number of genes despite the absence of recent whole-genome duplications.</title>
        <authorList>
            <person name="Schelkunov M."/>
            <person name="Shtratnikova V."/>
            <person name="Makarenko M."/>
            <person name="Klepikova A."/>
            <person name="Omelchenko D."/>
            <person name="Novikova G."/>
            <person name="Obukhova E."/>
            <person name="Bogdanov V."/>
            <person name="Penin A."/>
            <person name="Logacheva M."/>
        </authorList>
    </citation>
    <scope>NUCLEOTIDE SEQUENCE</scope>
    <source>
        <strain evidence="6">Hsosn_3</strain>
        <tissue evidence="6">Leaf</tissue>
    </source>
</reference>
<proteinExistence type="inferred from homology"/>
<evidence type="ECO:0000256" key="2">
    <source>
        <dbReference type="ARBA" id="ARBA00022927"/>
    </source>
</evidence>
<protein>
    <submittedName>
        <fullName evidence="6">t-SNARE coiled-coil homology domain-containing protein</fullName>
    </submittedName>
</protein>
<dbReference type="PANTHER" id="PTHR19957">
    <property type="entry name" value="SYNTAXIN"/>
    <property type="match status" value="1"/>
</dbReference>
<dbReference type="InterPro" id="IPR006012">
    <property type="entry name" value="Syntaxin/epimorphin_CS"/>
</dbReference>
<dbReference type="Gene3D" id="1.20.58.70">
    <property type="match status" value="1"/>
</dbReference>
<name>A0AAD8N2H6_9APIA</name>
<gene>
    <name evidence="6" type="ORF">POM88_009208</name>
</gene>
<dbReference type="CDD" id="cd15840">
    <property type="entry name" value="SNARE_Qa"/>
    <property type="match status" value="1"/>
</dbReference>
<comment type="caution">
    <text evidence="6">The sequence shown here is derived from an EMBL/GenBank/DDBJ whole genome shotgun (WGS) entry which is preliminary data.</text>
</comment>
<dbReference type="PROSITE" id="PS00914">
    <property type="entry name" value="SYNTAXIN"/>
    <property type="match status" value="1"/>
</dbReference>
<dbReference type="InterPro" id="IPR010989">
    <property type="entry name" value="SNARE"/>
</dbReference>
<evidence type="ECO:0000256" key="4">
    <source>
        <dbReference type="SAM" id="Phobius"/>
    </source>
</evidence>
<dbReference type="GO" id="GO:0006906">
    <property type="term" value="P:vesicle fusion"/>
    <property type="evidence" value="ECO:0007669"/>
    <property type="project" value="TreeGrafter"/>
</dbReference>
<dbReference type="PANTHER" id="PTHR19957:SF38">
    <property type="entry name" value="LD27581P"/>
    <property type="match status" value="1"/>
</dbReference>
<dbReference type="AlphaFoldDB" id="A0AAD8N2H6"/>
<dbReference type="GO" id="GO:0031201">
    <property type="term" value="C:SNARE complex"/>
    <property type="evidence" value="ECO:0007669"/>
    <property type="project" value="TreeGrafter"/>
</dbReference>
<dbReference type="GO" id="GO:0006886">
    <property type="term" value="P:intracellular protein transport"/>
    <property type="evidence" value="ECO:0007669"/>
    <property type="project" value="InterPro"/>
</dbReference>
<organism evidence="6 7">
    <name type="scientific">Heracleum sosnowskyi</name>
    <dbReference type="NCBI Taxonomy" id="360622"/>
    <lineage>
        <taxon>Eukaryota</taxon>
        <taxon>Viridiplantae</taxon>
        <taxon>Streptophyta</taxon>
        <taxon>Embryophyta</taxon>
        <taxon>Tracheophyta</taxon>
        <taxon>Spermatophyta</taxon>
        <taxon>Magnoliopsida</taxon>
        <taxon>eudicotyledons</taxon>
        <taxon>Gunneridae</taxon>
        <taxon>Pentapetalae</taxon>
        <taxon>asterids</taxon>
        <taxon>campanulids</taxon>
        <taxon>Apiales</taxon>
        <taxon>Apiaceae</taxon>
        <taxon>Apioideae</taxon>
        <taxon>apioid superclade</taxon>
        <taxon>Tordylieae</taxon>
        <taxon>Tordyliinae</taxon>
        <taxon>Heracleum</taxon>
    </lineage>
</organism>
<keyword evidence="2" id="KW-0813">Transport</keyword>
<accession>A0AAD8N2H6</accession>
<dbReference type="SMART" id="SM00397">
    <property type="entry name" value="t_SNARE"/>
    <property type="match status" value="1"/>
</dbReference>
<dbReference type="EMBL" id="JAUIZM010000002">
    <property type="protein sequence ID" value="KAK1399345.1"/>
    <property type="molecule type" value="Genomic_DNA"/>
</dbReference>
<dbReference type="InterPro" id="IPR045242">
    <property type="entry name" value="Syntaxin"/>
</dbReference>
<feature type="domain" description="T-SNARE coiled-coil homology" evidence="5">
    <location>
        <begin position="181"/>
        <end position="243"/>
    </location>
</feature>
<dbReference type="Proteomes" id="UP001237642">
    <property type="component" value="Unassembled WGS sequence"/>
</dbReference>